<keyword evidence="1" id="KW-0732">Signal</keyword>
<feature type="signal peptide" evidence="1">
    <location>
        <begin position="1"/>
        <end position="20"/>
    </location>
</feature>
<reference evidence="2 3" key="1">
    <citation type="submission" date="2020-05" db="EMBL/GenBank/DDBJ databases">
        <title>Sulfurimonas marisnigri, sp. nov., and Sulfurimonas baltica, sp. nov., manganese oxide reducing chemolithoautotrophs of the class Epsilonproteobacteria isolated from the pelagic redoxclines of the Black and Baltic Seas and emended description of the genus Sulfurimonas.</title>
        <authorList>
            <person name="Henkel J.V."/>
            <person name="Laudan C."/>
            <person name="Werner J."/>
            <person name="Neu T."/>
            <person name="Plewe S."/>
            <person name="Sproer C."/>
            <person name="Bunk B."/>
            <person name="Schulz-Vogt H.N."/>
        </authorList>
    </citation>
    <scope>NUCLEOTIDE SEQUENCE [LARGE SCALE GENOMIC DNA]</scope>
    <source>
        <strain evidence="2 3">GD2</strain>
    </source>
</reference>
<evidence type="ECO:0000313" key="2">
    <source>
        <dbReference type="EMBL" id="QOY53120.1"/>
    </source>
</evidence>
<protein>
    <submittedName>
        <fullName evidence="2">Uncharacterized protein</fullName>
    </submittedName>
</protein>
<dbReference type="EMBL" id="CP054492">
    <property type="protein sequence ID" value="QOY53120.1"/>
    <property type="molecule type" value="Genomic_DNA"/>
</dbReference>
<accession>A0A7S7LXC5</accession>
<dbReference type="Proteomes" id="UP000593994">
    <property type="component" value="Chromosome"/>
</dbReference>
<name>A0A7S7LXC5_9BACT</name>
<gene>
    <name evidence="2" type="ORF">HUE88_05415</name>
</gene>
<keyword evidence="3" id="KW-1185">Reference proteome</keyword>
<dbReference type="AlphaFoldDB" id="A0A7S7LXC5"/>
<dbReference type="RefSeq" id="WP_194371878.1">
    <property type="nucleotide sequence ID" value="NZ_CP054492.1"/>
</dbReference>
<dbReference type="KEGG" id="sbal:HUE88_05415"/>
<organism evidence="2 3">
    <name type="scientific">Candidatus Sulfurimonas baltica</name>
    <dbReference type="NCBI Taxonomy" id="2740404"/>
    <lineage>
        <taxon>Bacteria</taxon>
        <taxon>Pseudomonadati</taxon>
        <taxon>Campylobacterota</taxon>
        <taxon>Epsilonproteobacteria</taxon>
        <taxon>Campylobacterales</taxon>
        <taxon>Sulfurimonadaceae</taxon>
        <taxon>Sulfurimonas</taxon>
    </lineage>
</organism>
<evidence type="ECO:0000313" key="3">
    <source>
        <dbReference type="Proteomes" id="UP000593994"/>
    </source>
</evidence>
<evidence type="ECO:0000256" key="1">
    <source>
        <dbReference type="SAM" id="SignalP"/>
    </source>
</evidence>
<feature type="chain" id="PRO_5032631711" evidence="1">
    <location>
        <begin position="21"/>
        <end position="85"/>
    </location>
</feature>
<proteinExistence type="predicted"/>
<sequence length="85" mass="9789">MKKTTLSIILTFALTGSIYANECLEALNSYNEYSDLSKDATDNATKLKHESASMDYLKKVSIYCDHLKDEEKEDIEQILEDYKKK</sequence>